<dbReference type="Gene3D" id="3.40.50.720">
    <property type="entry name" value="NAD(P)-binding Rossmann-like Domain"/>
    <property type="match status" value="1"/>
</dbReference>
<evidence type="ECO:0000256" key="4">
    <source>
        <dbReference type="ARBA" id="ARBA00023128"/>
    </source>
</evidence>
<feature type="site" description="Important for catalysis" evidence="10">
    <location>
        <position position="213"/>
    </location>
</feature>
<feature type="domain" description="Glutamate/phenylalanine/leucine/valine/L-tryptophan dehydrogenase C-terminal" evidence="12">
    <location>
        <begin position="253"/>
        <end position="504"/>
    </location>
</feature>
<dbReference type="PANTHER" id="PTHR11606:SF7">
    <property type="entry name" value="GLUTAMATE DEHYDROGENASE"/>
    <property type="match status" value="1"/>
</dbReference>
<dbReference type="SUPFAM" id="SSF53223">
    <property type="entry name" value="Aminoacid dehydrogenase-like, N-terminal domain"/>
    <property type="match status" value="1"/>
</dbReference>
<dbReference type="GO" id="GO:0000166">
    <property type="term" value="F:nucleotide binding"/>
    <property type="evidence" value="ECO:0007669"/>
    <property type="project" value="UniProtKB-KW"/>
</dbReference>
<feature type="binding site" evidence="9">
    <location>
        <position position="299"/>
    </location>
    <ligand>
        <name>NAD(+)</name>
        <dbReference type="ChEBI" id="CHEBI:57540"/>
    </ligand>
</feature>
<organism evidence="13">
    <name type="scientific">Menopon gallinae</name>
    <name type="common">poultry shaft louse</name>
    <dbReference type="NCBI Taxonomy" id="328185"/>
    <lineage>
        <taxon>Eukaryota</taxon>
        <taxon>Metazoa</taxon>
        <taxon>Ecdysozoa</taxon>
        <taxon>Arthropoda</taxon>
        <taxon>Hexapoda</taxon>
        <taxon>Insecta</taxon>
        <taxon>Pterygota</taxon>
        <taxon>Neoptera</taxon>
        <taxon>Paraneoptera</taxon>
        <taxon>Psocodea</taxon>
        <taxon>Troctomorpha</taxon>
        <taxon>Phthiraptera</taxon>
        <taxon>Amblycera</taxon>
        <taxon>Menoponidae</taxon>
        <taxon>Menopon</taxon>
    </lineage>
</organism>
<accession>A0AAW2I1V4</accession>
<evidence type="ECO:0000256" key="6">
    <source>
        <dbReference type="ARBA" id="ARBA00048577"/>
    </source>
</evidence>
<dbReference type="AlphaFoldDB" id="A0AAW2I1V4"/>
<dbReference type="PIRSF" id="PIRSF000185">
    <property type="entry name" value="Glu_DH"/>
    <property type="match status" value="1"/>
</dbReference>
<evidence type="ECO:0000256" key="8">
    <source>
        <dbReference type="PIRSR" id="PIRSR000185-1"/>
    </source>
</evidence>
<dbReference type="InterPro" id="IPR033922">
    <property type="entry name" value="NAD_bind_Glu_DH"/>
</dbReference>
<dbReference type="SUPFAM" id="SSF51735">
    <property type="entry name" value="NAD(P)-binding Rossmann-fold domains"/>
    <property type="match status" value="1"/>
</dbReference>
<dbReference type="FunFam" id="3.40.50.720:FF:000100">
    <property type="entry name" value="Glutamate dehydrogenase 1, mitochondrial"/>
    <property type="match status" value="1"/>
</dbReference>
<name>A0AAW2I1V4_9NEOP</name>
<feature type="binding site" evidence="9">
    <location>
        <position position="427"/>
    </location>
    <ligand>
        <name>substrate</name>
    </ligand>
</feature>
<reference evidence="13" key="1">
    <citation type="journal article" date="2024" name="Gigascience">
        <title>Chromosome-level genome of the poultry shaft louse Menopon gallinae provides insight into the host-switching and adaptive evolution of parasitic lice.</title>
        <authorList>
            <person name="Xu Y."/>
            <person name="Ma L."/>
            <person name="Liu S."/>
            <person name="Liang Y."/>
            <person name="Liu Q."/>
            <person name="He Z."/>
            <person name="Tian L."/>
            <person name="Duan Y."/>
            <person name="Cai W."/>
            <person name="Li H."/>
            <person name="Song F."/>
        </authorList>
    </citation>
    <scope>NUCLEOTIDE SEQUENCE</scope>
    <source>
        <strain evidence="13">Cailab_2023a</strain>
    </source>
</reference>
<feature type="binding site" evidence="9">
    <location>
        <position position="135"/>
    </location>
    <ligand>
        <name>substrate</name>
    </ligand>
</feature>
<evidence type="ECO:0000256" key="11">
    <source>
        <dbReference type="RuleBase" id="RU004417"/>
    </source>
</evidence>
<keyword evidence="3 7" id="KW-0560">Oxidoreductase</keyword>
<dbReference type="SMART" id="SM00839">
    <property type="entry name" value="ELFV_dehydrog"/>
    <property type="match status" value="1"/>
</dbReference>
<dbReference type="InterPro" id="IPR006095">
    <property type="entry name" value="Glu/Leu/Phe/Val/Trp_DH"/>
</dbReference>
<dbReference type="InterPro" id="IPR006096">
    <property type="entry name" value="Glu/Leu/Phe/Val/Trp_DH_C"/>
</dbReference>
<comment type="similarity">
    <text evidence="2 7 11">Belongs to the Glu/Leu/Phe/Val dehydrogenases family.</text>
</comment>
<dbReference type="InterPro" id="IPR006097">
    <property type="entry name" value="Glu/Leu/Phe/Val/Trp_DH_dimer"/>
</dbReference>
<dbReference type="Gene3D" id="1.10.287.140">
    <property type="match status" value="1"/>
</dbReference>
<comment type="catalytic activity">
    <reaction evidence="5">
        <text>L-glutamate + NAD(+) + H2O = 2-oxoglutarate + NH4(+) + NADH + H(+)</text>
        <dbReference type="Rhea" id="RHEA:15133"/>
        <dbReference type="ChEBI" id="CHEBI:15377"/>
        <dbReference type="ChEBI" id="CHEBI:15378"/>
        <dbReference type="ChEBI" id="CHEBI:16810"/>
        <dbReference type="ChEBI" id="CHEBI:28938"/>
        <dbReference type="ChEBI" id="CHEBI:29985"/>
        <dbReference type="ChEBI" id="CHEBI:57540"/>
        <dbReference type="ChEBI" id="CHEBI:57945"/>
        <dbReference type="EC" id="1.4.1.3"/>
    </reaction>
</comment>
<comment type="catalytic activity">
    <reaction evidence="6">
        <text>L-glutamate + NADP(+) + H2O = 2-oxoglutarate + NH4(+) + NADPH + H(+)</text>
        <dbReference type="Rhea" id="RHEA:11612"/>
        <dbReference type="ChEBI" id="CHEBI:15377"/>
        <dbReference type="ChEBI" id="CHEBI:15378"/>
        <dbReference type="ChEBI" id="CHEBI:16810"/>
        <dbReference type="ChEBI" id="CHEBI:28938"/>
        <dbReference type="ChEBI" id="CHEBI:29985"/>
        <dbReference type="ChEBI" id="CHEBI:57783"/>
        <dbReference type="ChEBI" id="CHEBI:58349"/>
        <dbReference type="EC" id="1.4.1.3"/>
    </reaction>
</comment>
<dbReference type="InterPro" id="IPR036291">
    <property type="entry name" value="NAD(P)-bd_dom_sf"/>
</dbReference>
<dbReference type="Pfam" id="PF02812">
    <property type="entry name" value="ELFV_dehydrog_N"/>
    <property type="match status" value="1"/>
</dbReference>
<evidence type="ECO:0000313" key="13">
    <source>
        <dbReference type="EMBL" id="KAL0276182.1"/>
    </source>
</evidence>
<evidence type="ECO:0000259" key="12">
    <source>
        <dbReference type="SMART" id="SM00839"/>
    </source>
</evidence>
<dbReference type="GO" id="GO:0005739">
    <property type="term" value="C:mitochondrion"/>
    <property type="evidence" value="ECO:0007669"/>
    <property type="project" value="UniProtKB-SubCell"/>
</dbReference>
<dbReference type="EMBL" id="JARGDH010000002">
    <property type="protein sequence ID" value="KAL0276182.1"/>
    <property type="molecule type" value="Genomic_DNA"/>
</dbReference>
<gene>
    <name evidence="13" type="ORF">PYX00_003802</name>
</gene>
<dbReference type="InterPro" id="IPR046346">
    <property type="entry name" value="Aminoacid_DH-like_N_sf"/>
</dbReference>
<dbReference type="PRINTS" id="PR00082">
    <property type="entry name" value="GLFDHDRGNASE"/>
</dbReference>
<dbReference type="InterPro" id="IPR014362">
    <property type="entry name" value="Glu_DH"/>
</dbReference>
<evidence type="ECO:0000256" key="5">
    <source>
        <dbReference type="ARBA" id="ARBA00047867"/>
    </source>
</evidence>
<keyword evidence="9" id="KW-0520">NAD</keyword>
<dbReference type="GO" id="GO:0004352">
    <property type="term" value="F:glutamate dehydrogenase (NAD+) activity"/>
    <property type="evidence" value="ECO:0007669"/>
    <property type="project" value="TreeGrafter"/>
</dbReference>
<sequence length="511" mass="56936">MLKKAVFNARLPRYAKSIYLTVDDKKPLPKLKDPHQIPERLRNIPIIDNPSFVEMIEYNYHKAICKCEPGFVETLVQNSRVTLDEAEKRVKGIIGVMSHCNAVLSLSFPIRRENGEYETIKAYRAHHNNHREPVKGGIRYALDADAEHAMALAALMTYKCACVNVPFGGAKGTVQIDPRLYTVRELEMITRRFCLELSKRGFLGPGIDVPAPDVNTSSREMSWIADTYSKTIGHRDINAQAVVTGKPINQGGIHGRVSATGRGLYHALDNFITDKEWMDRLGYTTGWNGKTFIIQGFGNVGYHSARYLARVGALCVGVIEADCSIYNPSGINIIDLQKYRLQHGTIKGFPGSPEYKGDDLLLEKCDILIPAAREKVITNKNADKIQARIIAEGANAPLTPGADEILRKKNVLIIPDLYVNAGGVTVSYFEWLKNINHVSYGKLTFKYERDSNYHLLASVENSLKSKLGEDLRITPSESFMKRIAGASEKDIVHSGLAQIMETAAINIMKMV</sequence>
<dbReference type="CDD" id="cd01076">
    <property type="entry name" value="NAD_bind_1_Glu_DH"/>
    <property type="match status" value="1"/>
</dbReference>
<feature type="active site" description="Proton donor" evidence="8">
    <location>
        <position position="171"/>
    </location>
</feature>
<comment type="caution">
    <text evidence="13">The sequence shown here is derived from an EMBL/GenBank/DDBJ whole genome shotgun (WGS) entry which is preliminary data.</text>
</comment>
<dbReference type="Pfam" id="PF00208">
    <property type="entry name" value="ELFV_dehydrog"/>
    <property type="match status" value="1"/>
</dbReference>
<feature type="binding site" evidence="9">
    <location>
        <position position="260"/>
    </location>
    <ligand>
        <name>NAD(+)</name>
        <dbReference type="ChEBI" id="CHEBI:57540"/>
    </ligand>
</feature>
<dbReference type="Gene3D" id="3.40.50.10860">
    <property type="entry name" value="Leucine Dehydrogenase, chain A, domain 1"/>
    <property type="match status" value="1"/>
</dbReference>
<evidence type="ECO:0000256" key="10">
    <source>
        <dbReference type="PIRSR" id="PIRSR000185-3"/>
    </source>
</evidence>
<evidence type="ECO:0000256" key="1">
    <source>
        <dbReference type="ARBA" id="ARBA00004173"/>
    </source>
</evidence>
<evidence type="ECO:0000256" key="9">
    <source>
        <dbReference type="PIRSR" id="PIRSR000185-2"/>
    </source>
</evidence>
<protein>
    <recommendedName>
        <fullName evidence="7">Glutamate dehydrogenase</fullName>
    </recommendedName>
</protein>
<evidence type="ECO:0000256" key="2">
    <source>
        <dbReference type="ARBA" id="ARBA00006382"/>
    </source>
</evidence>
<keyword evidence="4" id="KW-0496">Mitochondrion</keyword>
<keyword evidence="9" id="KW-0547">Nucleotide-binding</keyword>
<proteinExistence type="inferred from homology"/>
<evidence type="ECO:0000256" key="7">
    <source>
        <dbReference type="PIRNR" id="PIRNR000185"/>
    </source>
</evidence>
<comment type="subcellular location">
    <subcellularLocation>
        <location evidence="1">Mitochondrion</location>
    </subcellularLocation>
</comment>
<feature type="binding site" evidence="9">
    <location>
        <position position="159"/>
    </location>
    <ligand>
        <name>substrate</name>
    </ligand>
</feature>
<evidence type="ECO:0000256" key="3">
    <source>
        <dbReference type="ARBA" id="ARBA00023002"/>
    </source>
</evidence>
<dbReference type="GO" id="GO:0006538">
    <property type="term" value="P:L-glutamate catabolic process"/>
    <property type="evidence" value="ECO:0007669"/>
    <property type="project" value="TreeGrafter"/>
</dbReference>
<dbReference type="PANTHER" id="PTHR11606">
    <property type="entry name" value="GLUTAMATE DEHYDROGENASE"/>
    <property type="match status" value="1"/>
</dbReference>